<dbReference type="AlphaFoldDB" id="A0A1F4TM11"/>
<comment type="caution">
    <text evidence="1">The sequence shown here is derived from an EMBL/GenBank/DDBJ whole genome shotgun (WGS) entry which is preliminary data.</text>
</comment>
<reference evidence="1 2" key="1">
    <citation type="journal article" date="2016" name="Nat. Commun.">
        <title>Thousands of microbial genomes shed light on interconnected biogeochemical processes in an aquifer system.</title>
        <authorList>
            <person name="Anantharaman K."/>
            <person name="Brown C.T."/>
            <person name="Hug L.A."/>
            <person name="Sharon I."/>
            <person name="Castelle C.J."/>
            <person name="Probst A.J."/>
            <person name="Thomas B.C."/>
            <person name="Singh A."/>
            <person name="Wilkins M.J."/>
            <person name="Karaoz U."/>
            <person name="Brodie E.L."/>
            <person name="Williams K.H."/>
            <person name="Hubbard S.S."/>
            <person name="Banfield J.F."/>
        </authorList>
    </citation>
    <scope>NUCLEOTIDE SEQUENCE [LARGE SCALE GENOMIC DNA]</scope>
</reference>
<evidence type="ECO:0000313" key="2">
    <source>
        <dbReference type="Proteomes" id="UP000177309"/>
    </source>
</evidence>
<name>A0A1F4TM11_UNCSA</name>
<gene>
    <name evidence="1" type="ORF">A2462_02180</name>
</gene>
<dbReference type="EMBL" id="MEUI01000030">
    <property type="protein sequence ID" value="OGC33637.1"/>
    <property type="molecule type" value="Genomic_DNA"/>
</dbReference>
<dbReference type="Proteomes" id="UP000177309">
    <property type="component" value="Unassembled WGS sequence"/>
</dbReference>
<accession>A0A1F4TM11</accession>
<evidence type="ECO:0000313" key="1">
    <source>
        <dbReference type="EMBL" id="OGC33637.1"/>
    </source>
</evidence>
<organism evidence="1 2">
    <name type="scientific">candidate division WOR-1 bacterium RIFOXYC2_FULL_41_25</name>
    <dbReference type="NCBI Taxonomy" id="1802586"/>
    <lineage>
        <taxon>Bacteria</taxon>
        <taxon>Bacillati</taxon>
        <taxon>Saganbacteria</taxon>
    </lineage>
</organism>
<protein>
    <submittedName>
        <fullName evidence="1">Uncharacterized protein</fullName>
    </submittedName>
</protein>
<proteinExistence type="predicted"/>
<sequence length="89" mass="9013">MEKQIKRFEYNSPNFVNLSFSKFSHGGGCNPGGAPNDCGGGDTPTDINDCSRGTSEATNQCFPGNVAGSNCDDGGVAVGSCIADGTSVT</sequence>